<dbReference type="GO" id="GO:0046872">
    <property type="term" value="F:metal ion binding"/>
    <property type="evidence" value="ECO:0007669"/>
    <property type="project" value="UniProtKB-KW"/>
</dbReference>
<sequence>MRLLLMGDTHVPSREAAIPEWVLDETAAADRVIHTGDFDSPAALDTVREHAPELTAVLGNIDPADLGVPEVATLDVGGVRFVVTHGTGDIAGYDDRVARVTDEHAADDRLTVGVSGHTHQRRDEEHGGYRLLNPGSATGADPAPDASVMVAEVADGEVSVETLVR</sequence>
<feature type="domain" description="Calcineurin-like phosphoesterase" evidence="2">
    <location>
        <begin position="1"/>
        <end position="155"/>
    </location>
</feature>
<dbReference type="InterPro" id="IPR000979">
    <property type="entry name" value="Phosphodiesterase_MJ0936/Vps29"/>
</dbReference>
<evidence type="ECO:0000259" key="2">
    <source>
        <dbReference type="Pfam" id="PF12850"/>
    </source>
</evidence>
<dbReference type="Gene3D" id="3.60.21.10">
    <property type="match status" value="1"/>
</dbReference>
<comment type="caution">
    <text evidence="3">The sequence shown here is derived from an EMBL/GenBank/DDBJ whole genome shotgun (WGS) entry which is preliminary data.</text>
</comment>
<dbReference type="AlphaFoldDB" id="A0ABD5ZML9"/>
<reference evidence="3 4" key="1">
    <citation type="journal article" date="2019" name="Int. J. Syst. Evol. Microbiol.">
        <title>The Global Catalogue of Microorganisms (GCM) 10K type strain sequencing project: providing services to taxonomists for standard genome sequencing and annotation.</title>
        <authorList>
            <consortium name="The Broad Institute Genomics Platform"/>
            <consortium name="The Broad Institute Genome Sequencing Center for Infectious Disease"/>
            <person name="Wu L."/>
            <person name="Ma J."/>
        </authorList>
    </citation>
    <scope>NUCLEOTIDE SEQUENCE [LARGE SCALE GENOMIC DNA]</scope>
    <source>
        <strain evidence="3 4">DT85</strain>
    </source>
</reference>
<dbReference type="GeneID" id="79266243"/>
<dbReference type="EC" id="3.1.4.-" evidence="1"/>
<evidence type="ECO:0000313" key="3">
    <source>
        <dbReference type="EMBL" id="MFC7234575.1"/>
    </source>
</evidence>
<organism evidence="3 4">
    <name type="scientific">Halosegnis marinus</name>
    <dbReference type="NCBI Taxonomy" id="3034023"/>
    <lineage>
        <taxon>Archaea</taxon>
        <taxon>Methanobacteriati</taxon>
        <taxon>Methanobacteriota</taxon>
        <taxon>Stenosarchaea group</taxon>
        <taxon>Halobacteria</taxon>
        <taxon>Halobacteriales</taxon>
        <taxon>Natronomonadaceae</taxon>
        <taxon>Halosegnis</taxon>
    </lineage>
</organism>
<evidence type="ECO:0000313" key="4">
    <source>
        <dbReference type="Proteomes" id="UP001596398"/>
    </source>
</evidence>
<gene>
    <name evidence="3" type="ORF">ACFQJ4_04500</name>
</gene>
<dbReference type="RefSeq" id="WP_276235580.1">
    <property type="nucleotide sequence ID" value="NZ_CP119802.1"/>
</dbReference>
<dbReference type="NCBIfam" id="TIGR00040">
    <property type="entry name" value="yfcE"/>
    <property type="match status" value="1"/>
</dbReference>
<accession>A0ABD5ZML9</accession>
<dbReference type="GO" id="GO:0016787">
    <property type="term" value="F:hydrolase activity"/>
    <property type="evidence" value="ECO:0007669"/>
    <property type="project" value="UniProtKB-UniRule"/>
</dbReference>
<keyword evidence="1" id="KW-0479">Metal-binding</keyword>
<name>A0ABD5ZML9_9EURY</name>
<dbReference type="EMBL" id="JBHTAP010000001">
    <property type="protein sequence ID" value="MFC7234575.1"/>
    <property type="molecule type" value="Genomic_DNA"/>
</dbReference>
<protein>
    <recommendedName>
        <fullName evidence="1">Phosphoesterase</fullName>
        <ecNumber evidence="1">3.1.4.-</ecNumber>
    </recommendedName>
</protein>
<dbReference type="Proteomes" id="UP001596398">
    <property type="component" value="Unassembled WGS sequence"/>
</dbReference>
<comment type="cofactor">
    <cofactor evidence="1">
        <name>a divalent metal cation</name>
        <dbReference type="ChEBI" id="CHEBI:60240"/>
    </cofactor>
</comment>
<dbReference type="InterPro" id="IPR029052">
    <property type="entry name" value="Metallo-depent_PP-like"/>
</dbReference>
<evidence type="ECO:0000256" key="1">
    <source>
        <dbReference type="RuleBase" id="RU362039"/>
    </source>
</evidence>
<proteinExistence type="inferred from homology"/>
<dbReference type="SUPFAM" id="SSF56300">
    <property type="entry name" value="Metallo-dependent phosphatases"/>
    <property type="match status" value="1"/>
</dbReference>
<dbReference type="InterPro" id="IPR024654">
    <property type="entry name" value="Calcineurin-like_PHP_lpxH"/>
</dbReference>
<dbReference type="Pfam" id="PF12850">
    <property type="entry name" value="Metallophos_2"/>
    <property type="match status" value="1"/>
</dbReference>
<dbReference type="PANTHER" id="PTHR11124">
    <property type="entry name" value="VACUOLAR SORTING PROTEIN VPS29"/>
    <property type="match status" value="1"/>
</dbReference>
<keyword evidence="4" id="KW-1185">Reference proteome</keyword>
<comment type="similarity">
    <text evidence="1">Belongs to the metallophosphoesterase superfamily. YfcE family.</text>
</comment>